<evidence type="ECO:0000313" key="2">
    <source>
        <dbReference type="Proteomes" id="UP000004184"/>
    </source>
</evidence>
<dbReference type="Proteomes" id="UP000004184">
    <property type="component" value="Unassembled WGS sequence"/>
</dbReference>
<gene>
    <name evidence="1" type="ORF">SSQG_03444</name>
</gene>
<keyword evidence="2" id="KW-1185">Reference proteome</keyword>
<dbReference type="EMBL" id="GG657757">
    <property type="protein sequence ID" value="EFL32926.1"/>
    <property type="molecule type" value="Genomic_DNA"/>
</dbReference>
<protein>
    <submittedName>
        <fullName evidence="1">Predicted protein</fullName>
    </submittedName>
</protein>
<reference evidence="2" key="1">
    <citation type="submission" date="2009-02" db="EMBL/GenBank/DDBJ databases">
        <title>Annotation of Streptomyces viridochromogenes strain DSM 40736.</title>
        <authorList>
            <consortium name="The Broad Institute Genome Sequencing Platform"/>
            <consortium name="Broad Institute Microbial Sequencing Center"/>
            <person name="Fischbach M."/>
            <person name="Godfrey P."/>
            <person name="Ward D."/>
            <person name="Young S."/>
            <person name="Zeng Q."/>
            <person name="Koehrsen M."/>
            <person name="Alvarado L."/>
            <person name="Berlin A.M."/>
            <person name="Bochicchio J."/>
            <person name="Borenstein D."/>
            <person name="Chapman S.B."/>
            <person name="Chen Z."/>
            <person name="Engels R."/>
            <person name="Freedman E."/>
            <person name="Gellesch M."/>
            <person name="Goldberg J."/>
            <person name="Griggs A."/>
            <person name="Gujja S."/>
            <person name="Heilman E.R."/>
            <person name="Heiman D.I."/>
            <person name="Hepburn T.A."/>
            <person name="Howarth C."/>
            <person name="Jen D."/>
            <person name="Larson L."/>
            <person name="Lewis B."/>
            <person name="Mehta T."/>
            <person name="Park D."/>
            <person name="Pearson M."/>
            <person name="Richards J."/>
            <person name="Roberts A."/>
            <person name="Saif S."/>
            <person name="Shea T.D."/>
            <person name="Shenoy N."/>
            <person name="Sisk P."/>
            <person name="Stolte C."/>
            <person name="Sykes S.N."/>
            <person name="Thomson T."/>
            <person name="Walk T."/>
            <person name="White J."/>
            <person name="Yandava C."/>
            <person name="Straight P."/>
            <person name="Clardy J."/>
            <person name="Hung D."/>
            <person name="Kolter R."/>
            <person name="Mekalanos J."/>
            <person name="Walker S."/>
            <person name="Walsh C.T."/>
            <person name="Wieland-Brown L.C."/>
            <person name="Haas B."/>
            <person name="Nusbaum C."/>
            <person name="Birren B."/>
        </authorList>
    </citation>
    <scope>NUCLEOTIDE SEQUENCE [LARGE SCALE GENOMIC DNA]</scope>
    <source>
        <strain evidence="2">DSM 40736 / JCM 4977 / BCRC 1201 / Tue 494</strain>
    </source>
</reference>
<proteinExistence type="predicted"/>
<dbReference type="STRING" id="591159.SSQG_03444"/>
<organism evidence="1 2">
    <name type="scientific">Streptomyces viridochromogenes (strain DSM 40736 / JCM 4977 / BCRC 1201 / Tue 494)</name>
    <dbReference type="NCBI Taxonomy" id="591159"/>
    <lineage>
        <taxon>Bacteria</taxon>
        <taxon>Bacillati</taxon>
        <taxon>Actinomycetota</taxon>
        <taxon>Actinomycetes</taxon>
        <taxon>Kitasatosporales</taxon>
        <taxon>Streptomycetaceae</taxon>
        <taxon>Streptomyces</taxon>
    </lineage>
</organism>
<accession>D9XII5</accession>
<sequence length="76" mass="8043">MWFGGCGFRCGWSRSSPRPFGLVCVVRRVRVVCGCSRSSPRPYGGVGPRAVVPLGRHGWARAAPCSAGLRARPGSA</sequence>
<dbReference type="HOGENOM" id="CLU_2653083_0_0_11"/>
<evidence type="ECO:0000313" key="1">
    <source>
        <dbReference type="EMBL" id="EFL32926.1"/>
    </source>
</evidence>
<name>D9XII5_STRVT</name>
<dbReference type="AlphaFoldDB" id="D9XII5"/>